<gene>
    <name evidence="2" type="ORF">CRP01_01870</name>
</gene>
<dbReference type="InterPro" id="IPR018547">
    <property type="entry name" value="AbiEi_C"/>
</dbReference>
<dbReference type="EMBL" id="PDUD01000001">
    <property type="protein sequence ID" value="PHN08683.1"/>
    <property type="molecule type" value="Genomic_DNA"/>
</dbReference>
<dbReference type="OrthoDB" id="42441at2"/>
<reference evidence="2 3" key="1">
    <citation type="submission" date="2017-10" db="EMBL/GenBank/DDBJ databases">
        <title>The draft genome sequence of Lewinella nigricans NBRC 102662.</title>
        <authorList>
            <person name="Wang K."/>
        </authorList>
    </citation>
    <scope>NUCLEOTIDE SEQUENCE [LARGE SCALE GENOMIC DNA]</scope>
    <source>
        <strain evidence="2 3">NBRC 102662</strain>
    </source>
</reference>
<protein>
    <recommendedName>
        <fullName evidence="1">AbiEi antitoxin C-terminal domain-containing protein</fullName>
    </recommendedName>
</protein>
<feature type="domain" description="AbiEi antitoxin C-terminal" evidence="1">
    <location>
        <begin position="71"/>
        <end position="215"/>
    </location>
</feature>
<organism evidence="2 3">
    <name type="scientific">Flavilitoribacter nigricans (strain ATCC 23147 / DSM 23189 / NBRC 102662 / NCIMB 1420 / SS-2)</name>
    <name type="common">Lewinella nigricans</name>
    <dbReference type="NCBI Taxonomy" id="1122177"/>
    <lineage>
        <taxon>Bacteria</taxon>
        <taxon>Pseudomonadati</taxon>
        <taxon>Bacteroidota</taxon>
        <taxon>Saprospiria</taxon>
        <taxon>Saprospirales</taxon>
        <taxon>Lewinellaceae</taxon>
        <taxon>Flavilitoribacter</taxon>
    </lineage>
</organism>
<name>A0A2D0NLR6_FLAN2</name>
<evidence type="ECO:0000313" key="2">
    <source>
        <dbReference type="EMBL" id="PHN08683.1"/>
    </source>
</evidence>
<dbReference type="Proteomes" id="UP000223913">
    <property type="component" value="Unassembled WGS sequence"/>
</dbReference>
<evidence type="ECO:0000259" key="1">
    <source>
        <dbReference type="Pfam" id="PF09407"/>
    </source>
</evidence>
<dbReference type="Pfam" id="PF09407">
    <property type="entry name" value="AbiEi_1"/>
    <property type="match status" value="1"/>
</dbReference>
<sequence length="268" mass="30675">MLQPRYLETYLEERQANGKYTFTSEDVLNDLPVSKSVLHQSLRRIRKVNKVALIRKGFYVIVPPEHRSRGVLPLSWFLDDLMKFIDRPYYLGLLNAAALYEAGHQQPQEYYVVTTGDGLRNVELENLKINFLFRKDWPEKGIQQRKVPTGYLKISSPELTAIDLIKYESRIGGLSRVATVLDELAEKLDGKLLCKLAELYTDLPTIQRLGYLLEEVLGAEEIAAPLIAYLETQNPRKIPLKPSKNLSKTLEAIHPWKVVPNITVESDL</sequence>
<accession>A0A2D0NLR6</accession>
<comment type="caution">
    <text evidence="2">The sequence shown here is derived from an EMBL/GenBank/DDBJ whole genome shotgun (WGS) entry which is preliminary data.</text>
</comment>
<dbReference type="AlphaFoldDB" id="A0A2D0NLR6"/>
<proteinExistence type="predicted"/>
<evidence type="ECO:0000313" key="3">
    <source>
        <dbReference type="Proteomes" id="UP000223913"/>
    </source>
</evidence>
<keyword evidence="3" id="KW-1185">Reference proteome</keyword>